<dbReference type="Proteomes" id="UP000232638">
    <property type="component" value="Chromosome"/>
</dbReference>
<keyword evidence="6" id="KW-1185">Reference proteome</keyword>
<feature type="compositionally biased region" description="Low complexity" evidence="1">
    <location>
        <begin position="408"/>
        <end position="432"/>
    </location>
</feature>
<evidence type="ECO:0000313" key="5">
    <source>
        <dbReference type="EMBL" id="AUB80084.1"/>
    </source>
</evidence>
<keyword evidence="2" id="KW-0812">Transmembrane</keyword>
<feature type="region of interest" description="Disordered" evidence="1">
    <location>
        <begin position="178"/>
        <end position="197"/>
    </location>
</feature>
<keyword evidence="2" id="KW-1133">Transmembrane helix</keyword>
<protein>
    <recommendedName>
        <fullName evidence="4">DUF7939 domain-containing protein</fullName>
    </recommendedName>
</protein>
<accession>A0A2K8U3B7</accession>
<dbReference type="InterPro" id="IPR057699">
    <property type="entry name" value="DUF7939"/>
</dbReference>
<dbReference type="Pfam" id="PF13584">
    <property type="entry name" value="BatD"/>
    <property type="match status" value="1"/>
</dbReference>
<evidence type="ECO:0000259" key="4">
    <source>
        <dbReference type="Pfam" id="PF25607"/>
    </source>
</evidence>
<evidence type="ECO:0000256" key="3">
    <source>
        <dbReference type="SAM" id="SignalP"/>
    </source>
</evidence>
<dbReference type="RefSeq" id="WP_100917893.1">
    <property type="nucleotide sequence ID" value="NZ_CP020370.1"/>
</dbReference>
<dbReference type="PANTHER" id="PTHR40940:SF1">
    <property type="entry name" value="PROTEIN BATD"/>
    <property type="match status" value="1"/>
</dbReference>
<feature type="domain" description="DUF7939" evidence="4">
    <location>
        <begin position="513"/>
        <end position="596"/>
    </location>
</feature>
<sequence>MSNRLDRRPSPRAVCALLALLLLAVPCAWAGDLGATLDRTRVRANETLTLTLSAAGTLAGTPDFSSLAKDFEILQQGSSTSLSFVNGVSNNTREWTLELAPRRTGRLQVPALSLGGQQTQPIALEVLAADQADPGGGPKPVFVDTLVETAEPYVQQPFTYRVRVLFRDQPRRAILDEPQVEGATLQRQGEDQNDSEEIDGQRYTVIERRYLVVPQRSGPLTIGGPRLEALMAQDRPGARRSPFADFGTMFGGPGIPDLFDPGATRRVIERGPDRTLEVRPQPDTGGATWLPAESVQLSDEWTPSPPRFRVGEPVTRTLVITARGATAAQLPTLDTGTPEGARIYPETPKMEDLPGSVPTALKTLKVALVPTRAGPLTLPEIRLTWWDTTTDQSRVAVIPQRTVEVAPAAGGSAAPTPAPAAASTPASGGPPAVTVAPTPDQGVPAGAAAATQIKDDAASRGFIEALRTASPWPWLALCFALAWLLTLAWAIRRKGARASRPGPGAQPGKSLTTARTQARQACAAADPRAARTALLDWARTRWPDRPPAGLSDLAARLGPAASAAAAPLQAIDRAIYAPTGATWDGSAVWQTLEPLLLAQERAAQGPAAQPLPGLYPGT</sequence>
<dbReference type="OrthoDB" id="5293418at2"/>
<organism evidence="5 6">
    <name type="scientific">Candidatus Thiodictyon syntrophicum</name>
    <dbReference type="NCBI Taxonomy" id="1166950"/>
    <lineage>
        <taxon>Bacteria</taxon>
        <taxon>Pseudomonadati</taxon>
        <taxon>Pseudomonadota</taxon>
        <taxon>Gammaproteobacteria</taxon>
        <taxon>Chromatiales</taxon>
        <taxon>Chromatiaceae</taxon>
        <taxon>Thiodictyon</taxon>
    </lineage>
</organism>
<dbReference type="KEGG" id="tsy:THSYN_03300"/>
<name>A0A2K8U3B7_9GAMM</name>
<dbReference type="Pfam" id="PF25607">
    <property type="entry name" value="DUF7939"/>
    <property type="match status" value="1"/>
</dbReference>
<proteinExistence type="predicted"/>
<keyword evidence="2" id="KW-0472">Membrane</keyword>
<gene>
    <name evidence="5" type="ORF">THSYN_03300</name>
</gene>
<keyword evidence="3" id="KW-0732">Signal</keyword>
<feature type="transmembrane region" description="Helical" evidence="2">
    <location>
        <begin position="472"/>
        <end position="491"/>
    </location>
</feature>
<dbReference type="InterPro" id="IPR025738">
    <property type="entry name" value="BatD"/>
</dbReference>
<feature type="chain" id="PRO_5014713592" description="DUF7939 domain-containing protein" evidence="3">
    <location>
        <begin position="31"/>
        <end position="618"/>
    </location>
</feature>
<evidence type="ECO:0000313" key="6">
    <source>
        <dbReference type="Proteomes" id="UP000232638"/>
    </source>
</evidence>
<evidence type="ECO:0000256" key="2">
    <source>
        <dbReference type="SAM" id="Phobius"/>
    </source>
</evidence>
<reference evidence="5 6" key="1">
    <citation type="submission" date="2017-03" db="EMBL/GenBank/DDBJ databases">
        <title>Complete genome sequence of Candidatus 'Thiodictyon syntrophicum' sp. nov. strain Cad16T, a photolithoautotroph purple sulfur bacterium isolated from an alpine meromictic lake.</title>
        <authorList>
            <person name="Luedin S.M."/>
            <person name="Pothier J.F."/>
            <person name="Danza F."/>
            <person name="Storelli N."/>
            <person name="Wittwer M."/>
            <person name="Tonolla M."/>
        </authorList>
    </citation>
    <scope>NUCLEOTIDE SEQUENCE [LARGE SCALE GENOMIC DNA]</scope>
    <source>
        <strain evidence="5 6">Cad16T</strain>
    </source>
</reference>
<dbReference type="AlphaFoldDB" id="A0A2K8U3B7"/>
<evidence type="ECO:0000256" key="1">
    <source>
        <dbReference type="SAM" id="MobiDB-lite"/>
    </source>
</evidence>
<feature type="region of interest" description="Disordered" evidence="1">
    <location>
        <begin position="408"/>
        <end position="444"/>
    </location>
</feature>
<dbReference type="EMBL" id="CP020370">
    <property type="protein sequence ID" value="AUB80084.1"/>
    <property type="molecule type" value="Genomic_DNA"/>
</dbReference>
<dbReference type="PANTHER" id="PTHR40940">
    <property type="entry name" value="PROTEIN BATD-RELATED"/>
    <property type="match status" value="1"/>
</dbReference>
<feature type="signal peptide" evidence="3">
    <location>
        <begin position="1"/>
        <end position="30"/>
    </location>
</feature>